<comment type="caution">
    <text evidence="2">The sequence shown here is derived from an EMBL/GenBank/DDBJ whole genome shotgun (WGS) entry which is preliminary data.</text>
</comment>
<evidence type="ECO:0000256" key="1">
    <source>
        <dbReference type="SAM" id="MobiDB-lite"/>
    </source>
</evidence>
<feature type="region of interest" description="Disordered" evidence="1">
    <location>
        <begin position="302"/>
        <end position="355"/>
    </location>
</feature>
<protein>
    <submittedName>
        <fullName evidence="2">Uncharacterized protein</fullName>
    </submittedName>
</protein>
<dbReference type="EMBL" id="JAECZO010000023">
    <property type="protein sequence ID" value="KAK7201968.1"/>
    <property type="molecule type" value="Genomic_DNA"/>
</dbReference>
<feature type="compositionally biased region" description="Basic and acidic residues" evidence="1">
    <location>
        <begin position="604"/>
        <end position="623"/>
    </location>
</feature>
<evidence type="ECO:0000313" key="2">
    <source>
        <dbReference type="EMBL" id="KAK7201968.1"/>
    </source>
</evidence>
<feature type="compositionally biased region" description="Low complexity" evidence="1">
    <location>
        <begin position="318"/>
        <end position="330"/>
    </location>
</feature>
<proteinExistence type="predicted"/>
<dbReference type="Proteomes" id="UP001430356">
    <property type="component" value="Unassembled WGS sequence"/>
</dbReference>
<keyword evidence="3" id="KW-1185">Reference proteome</keyword>
<organism evidence="2 3">
    <name type="scientific">Novymonas esmeraldas</name>
    <dbReference type="NCBI Taxonomy" id="1808958"/>
    <lineage>
        <taxon>Eukaryota</taxon>
        <taxon>Discoba</taxon>
        <taxon>Euglenozoa</taxon>
        <taxon>Kinetoplastea</taxon>
        <taxon>Metakinetoplastina</taxon>
        <taxon>Trypanosomatida</taxon>
        <taxon>Trypanosomatidae</taxon>
        <taxon>Novymonas</taxon>
    </lineage>
</organism>
<feature type="compositionally biased region" description="Low complexity" evidence="1">
    <location>
        <begin position="541"/>
        <end position="558"/>
    </location>
</feature>
<accession>A0AAW0F6Z5</accession>
<dbReference type="AlphaFoldDB" id="A0AAW0F6Z5"/>
<name>A0AAW0F6Z5_9TRYP</name>
<reference evidence="2 3" key="1">
    <citation type="journal article" date="2021" name="MBio">
        <title>A New Model Trypanosomatid, Novymonas esmeraldas: Genomic Perception of Its 'Candidatus Pandoraea novymonadis' Endosymbiont.</title>
        <authorList>
            <person name="Zakharova A."/>
            <person name="Saura A."/>
            <person name="Butenko A."/>
            <person name="Podesvova L."/>
            <person name="Warmusova S."/>
            <person name="Kostygov A.Y."/>
            <person name="Nenarokova A."/>
            <person name="Lukes J."/>
            <person name="Opperdoes F.R."/>
            <person name="Yurchenko V."/>
        </authorList>
    </citation>
    <scope>NUCLEOTIDE SEQUENCE [LARGE SCALE GENOMIC DNA]</scope>
    <source>
        <strain evidence="2 3">E262AT.01</strain>
    </source>
</reference>
<feature type="region of interest" description="Disordered" evidence="1">
    <location>
        <begin position="476"/>
        <end position="632"/>
    </location>
</feature>
<feature type="compositionally biased region" description="Low complexity" evidence="1">
    <location>
        <begin position="476"/>
        <end position="525"/>
    </location>
</feature>
<evidence type="ECO:0000313" key="3">
    <source>
        <dbReference type="Proteomes" id="UP001430356"/>
    </source>
</evidence>
<feature type="compositionally biased region" description="Low complexity" evidence="1">
    <location>
        <begin position="567"/>
        <end position="603"/>
    </location>
</feature>
<gene>
    <name evidence="2" type="ORF">NESM_000264800</name>
</gene>
<sequence length="632" mass="66856">MAGPEDTVGAYCANGAATYDGLAQALALPLIDRELHMSLFIQPLLHLHHHSSSGGTAAGSKKHSPSASAVDHHGDALVALGGTELLVKALRAHEQQTLLVMQAVALRESVVARMWRCCNAYDNGDARTDEAQFTLLRLLEEHQMVTLLAVEAVFEWRESLCRPYPFLLKRGENYLLTIAQDCTSLGATALVRSLAHVRLERDPLCAAVDLRRLLHRLDTKHRTRLVNSGAMWKVGLQPLRSIDAAQPRSAGSRGASSTGAATVQTAAAAPSSGTAGSAAVRPFADAPSDFLAEVSRLAAALHRTGGRRRSPLPPPTDAAAAEARGRSAARSPRRRPAPPPPRRGAAAEAQQHVQKQRRLAAATRVLEGEALLQRRLAEELSQLAREHNRFVPVLDVPQLFTRRGGEQVAAGVAADSWPLDPATWHALAVAERRVDRLGCMSTAREALQARQLLSAWQRRLSGNAVELTSTSSAHALAHSHSASMPGESPSASILPAAGAARSASSRYSDSFEATGNTNGSLTSGTPVEQRDHTSPPKEPLAARTTTSSSASPSSPGSPHVSVLVPDAAAAAAAGLASHSTSSDASASAPLPSSSSSSSSSVETPSRKPSLEELRRQLLEEHRLNSRSVSMLH</sequence>